<evidence type="ECO:0000313" key="14">
    <source>
        <dbReference type="RefSeq" id="XP_065675018.1"/>
    </source>
</evidence>
<keyword evidence="12" id="KW-1185">Reference proteome</keyword>
<reference evidence="13 14" key="1">
    <citation type="submission" date="2025-05" db="UniProtKB">
        <authorList>
            <consortium name="RefSeq"/>
        </authorList>
    </citation>
    <scope>IDENTIFICATION</scope>
</reference>
<dbReference type="SMART" id="SM01381">
    <property type="entry name" value="7TM_GPCR_Srsx"/>
    <property type="match status" value="1"/>
</dbReference>
<feature type="transmembrane region" description="Helical" evidence="9">
    <location>
        <begin position="130"/>
        <end position="152"/>
    </location>
</feature>
<dbReference type="RefSeq" id="XP_065675018.1">
    <property type="nucleotide sequence ID" value="XM_065818946.1"/>
</dbReference>
<keyword evidence="10" id="KW-0732">Signal</keyword>
<evidence type="ECO:0000256" key="1">
    <source>
        <dbReference type="ARBA" id="ARBA00004141"/>
    </source>
</evidence>
<dbReference type="PANTHER" id="PTHR24243:SF224">
    <property type="entry name" value="G-PROTEIN COUPLED RECEPTOR 19-RELATED"/>
    <property type="match status" value="1"/>
</dbReference>
<sequence length="408" mass="46989">MRVILILTIHLLVAVALEDHESTERTTINITDDQTNFSLLNNSFPCNKHPSPRNILLATLCTFVCIFGIFGNALSIGVILLTRDLRNKCAYYFIVSLASADIGVSIFVTSLKIDMYRHNQNFCLGIEMCYLFVLTDFLFPIASITHLLVIAIDRCVAITRPYFYSLYFTERKGKLIICIIWLWCILWACLGVLSWEAPSKQYIKIVERNGRFCYNPNKYYITVMLSVIIIIPTLMAFFLYMIILRIAIKQEKFIAKMSASSLKKRHIEMKATKMVALVFAFFVICWVPHFVIILLQYWKLDLLQQFDSNHPALYNVVTSIFNYVLPTINSCANPFLYFLAGSHFRNALQDIIRKVGKKSRCKYDTYGDVSKFTSIYGVRSTQKLYRPAYTSNLQHENGICNSNDLLSI</sequence>
<feature type="transmembrane region" description="Helical" evidence="9">
    <location>
        <begin position="173"/>
        <end position="195"/>
    </location>
</feature>
<evidence type="ECO:0000256" key="9">
    <source>
        <dbReference type="SAM" id="Phobius"/>
    </source>
</evidence>
<dbReference type="Gene3D" id="1.20.1070.10">
    <property type="entry name" value="Rhodopsin 7-helix transmembrane proteins"/>
    <property type="match status" value="1"/>
</dbReference>
<evidence type="ECO:0000256" key="8">
    <source>
        <dbReference type="RuleBase" id="RU000688"/>
    </source>
</evidence>
<feature type="signal peptide" evidence="10">
    <location>
        <begin position="1"/>
        <end position="16"/>
    </location>
</feature>
<dbReference type="PROSITE" id="PS50262">
    <property type="entry name" value="G_PROTEIN_RECEP_F1_2"/>
    <property type="match status" value="1"/>
</dbReference>
<feature type="domain" description="G-protein coupled receptors family 1 profile" evidence="11">
    <location>
        <begin position="71"/>
        <end position="337"/>
    </location>
</feature>
<proteinExistence type="inferred from homology"/>
<dbReference type="InterPro" id="IPR017452">
    <property type="entry name" value="GPCR_Rhodpsn_7TM"/>
</dbReference>
<evidence type="ECO:0000256" key="10">
    <source>
        <dbReference type="SAM" id="SignalP"/>
    </source>
</evidence>
<feature type="transmembrane region" description="Helical" evidence="9">
    <location>
        <begin position="89"/>
        <end position="110"/>
    </location>
</feature>
<dbReference type="SUPFAM" id="SSF81321">
    <property type="entry name" value="Family A G protein-coupled receptor-like"/>
    <property type="match status" value="1"/>
</dbReference>
<keyword evidence="2 8" id="KW-0812">Transmembrane</keyword>
<accession>A0ABM4DKF6</accession>
<dbReference type="PANTHER" id="PTHR24243">
    <property type="entry name" value="G-PROTEIN COUPLED RECEPTOR"/>
    <property type="match status" value="1"/>
</dbReference>
<feature type="transmembrane region" description="Helical" evidence="9">
    <location>
        <begin position="219"/>
        <end position="248"/>
    </location>
</feature>
<keyword evidence="6 8" id="KW-0675">Receptor</keyword>
<protein>
    <submittedName>
        <fullName evidence="13 14">Cysteinyl leukotriene receptor 2-like</fullName>
    </submittedName>
</protein>
<feature type="transmembrane region" description="Helical" evidence="9">
    <location>
        <begin position="274"/>
        <end position="300"/>
    </location>
</feature>
<evidence type="ECO:0000313" key="12">
    <source>
        <dbReference type="Proteomes" id="UP001652625"/>
    </source>
</evidence>
<dbReference type="RefSeq" id="XP_065675017.1">
    <property type="nucleotide sequence ID" value="XM_065818945.1"/>
</dbReference>
<organism evidence="12 14">
    <name type="scientific">Hydra vulgaris</name>
    <name type="common">Hydra</name>
    <name type="synonym">Hydra attenuata</name>
    <dbReference type="NCBI Taxonomy" id="6087"/>
    <lineage>
        <taxon>Eukaryota</taxon>
        <taxon>Metazoa</taxon>
        <taxon>Cnidaria</taxon>
        <taxon>Hydrozoa</taxon>
        <taxon>Hydroidolina</taxon>
        <taxon>Anthoathecata</taxon>
        <taxon>Aplanulata</taxon>
        <taxon>Hydridae</taxon>
        <taxon>Hydra</taxon>
    </lineage>
</organism>
<comment type="similarity">
    <text evidence="8">Belongs to the G-protein coupled receptor 1 family.</text>
</comment>
<keyword evidence="5 9" id="KW-0472">Membrane</keyword>
<comment type="subcellular location">
    <subcellularLocation>
        <location evidence="1">Membrane</location>
        <topology evidence="1">Multi-pass membrane protein</topology>
    </subcellularLocation>
</comment>
<keyword evidence="3 9" id="KW-1133">Transmembrane helix</keyword>
<gene>
    <name evidence="13 14" type="primary">LOC136071983</name>
</gene>
<evidence type="ECO:0000256" key="7">
    <source>
        <dbReference type="ARBA" id="ARBA00023224"/>
    </source>
</evidence>
<keyword evidence="4 8" id="KW-0297">G-protein coupled receptor</keyword>
<dbReference type="GeneID" id="136071983"/>
<evidence type="ECO:0000256" key="3">
    <source>
        <dbReference type="ARBA" id="ARBA00022989"/>
    </source>
</evidence>
<evidence type="ECO:0000256" key="2">
    <source>
        <dbReference type="ARBA" id="ARBA00022692"/>
    </source>
</evidence>
<keyword evidence="7 8" id="KW-0807">Transducer</keyword>
<feature type="transmembrane region" description="Helical" evidence="9">
    <location>
        <begin position="55"/>
        <end position="82"/>
    </location>
</feature>
<feature type="transmembrane region" description="Helical" evidence="9">
    <location>
        <begin position="320"/>
        <end position="340"/>
    </location>
</feature>
<feature type="chain" id="PRO_5045026051" evidence="10">
    <location>
        <begin position="17"/>
        <end position="408"/>
    </location>
</feature>
<evidence type="ECO:0000259" key="11">
    <source>
        <dbReference type="PROSITE" id="PS50262"/>
    </source>
</evidence>
<dbReference type="Proteomes" id="UP001652625">
    <property type="component" value="Chromosome 15"/>
</dbReference>
<evidence type="ECO:0000256" key="6">
    <source>
        <dbReference type="ARBA" id="ARBA00023170"/>
    </source>
</evidence>
<evidence type="ECO:0000256" key="4">
    <source>
        <dbReference type="ARBA" id="ARBA00023040"/>
    </source>
</evidence>
<name>A0ABM4DKF6_HYDVU</name>
<evidence type="ECO:0000256" key="5">
    <source>
        <dbReference type="ARBA" id="ARBA00023136"/>
    </source>
</evidence>
<dbReference type="PRINTS" id="PR00237">
    <property type="entry name" value="GPCRRHODOPSN"/>
</dbReference>
<dbReference type="Pfam" id="PF00001">
    <property type="entry name" value="7tm_1"/>
    <property type="match status" value="1"/>
</dbReference>
<dbReference type="InterPro" id="IPR000276">
    <property type="entry name" value="GPCR_Rhodpsn"/>
</dbReference>
<evidence type="ECO:0000313" key="13">
    <source>
        <dbReference type="RefSeq" id="XP_065675017.1"/>
    </source>
</evidence>
<dbReference type="PROSITE" id="PS00237">
    <property type="entry name" value="G_PROTEIN_RECEP_F1_1"/>
    <property type="match status" value="1"/>
</dbReference>